<dbReference type="GO" id="GO:0006793">
    <property type="term" value="P:phosphorus metabolic process"/>
    <property type="evidence" value="ECO:0007669"/>
    <property type="project" value="UniProtKB-ARBA"/>
</dbReference>
<dbReference type="EMBL" id="FRDJ01000014">
    <property type="protein sequence ID" value="SHN68769.1"/>
    <property type="molecule type" value="Genomic_DNA"/>
</dbReference>
<dbReference type="InterPro" id="IPR011006">
    <property type="entry name" value="CheY-like_superfamily"/>
</dbReference>
<dbReference type="STRING" id="1121883.SAMN02745226_01883"/>
<gene>
    <name evidence="4" type="ORF">SAMN02745226_01883</name>
</gene>
<proteinExistence type="predicted"/>
<dbReference type="SMART" id="SM00448">
    <property type="entry name" value="REC"/>
    <property type="match status" value="1"/>
</dbReference>
<evidence type="ECO:0000259" key="2">
    <source>
        <dbReference type="PROSITE" id="PS50035"/>
    </source>
</evidence>
<keyword evidence="1" id="KW-0597">Phosphoprotein</keyword>
<dbReference type="GO" id="GO:0000160">
    <property type="term" value="P:phosphorelay signal transduction system"/>
    <property type="evidence" value="ECO:0007669"/>
    <property type="project" value="InterPro"/>
</dbReference>
<keyword evidence="5" id="KW-1185">Reference proteome</keyword>
<dbReference type="CDD" id="cd00156">
    <property type="entry name" value="REC"/>
    <property type="match status" value="1"/>
</dbReference>
<feature type="modified residue" description="4-aspartylphosphate" evidence="1">
    <location>
        <position position="59"/>
    </location>
</feature>
<dbReference type="InterPro" id="IPR001789">
    <property type="entry name" value="Sig_transdc_resp-reg_receiver"/>
</dbReference>
<dbReference type="Gene3D" id="3.40.50.2300">
    <property type="match status" value="1"/>
</dbReference>
<feature type="domain" description="PLD phosphodiesterase" evidence="2">
    <location>
        <begin position="1"/>
        <end position="32"/>
    </location>
</feature>
<protein>
    <submittedName>
        <fullName evidence="4">Response regulator receiver domain-containing protein</fullName>
    </submittedName>
</protein>
<dbReference type="Pfam" id="PF00072">
    <property type="entry name" value="Response_reg"/>
    <property type="match status" value="1"/>
</dbReference>
<evidence type="ECO:0000313" key="5">
    <source>
        <dbReference type="Proteomes" id="UP000184207"/>
    </source>
</evidence>
<accession>A0A1M7TDD6</accession>
<dbReference type="OrthoDB" id="9759601at2"/>
<sequence length="142" mass="16656">MPHYKVLIVDDSKTVHTELKSILSEINFESEDLEIEQAYGYEDFRKIFVPEKYALVMTDLVMEKDDSGIEVINHIRHICNDSRTRIVLMTANPEKIPPDLLTRDYDINAYIDKNKTSDFMTKLTVISMLKTYKDVNDKIKMY</sequence>
<dbReference type="InterPro" id="IPR001736">
    <property type="entry name" value="PLipase_D/transphosphatidylase"/>
</dbReference>
<dbReference type="PROSITE" id="PS50110">
    <property type="entry name" value="RESPONSE_REGULATORY"/>
    <property type="match status" value="1"/>
</dbReference>
<dbReference type="GO" id="GO:0003824">
    <property type="term" value="F:catalytic activity"/>
    <property type="evidence" value="ECO:0007669"/>
    <property type="project" value="InterPro"/>
</dbReference>
<evidence type="ECO:0000256" key="1">
    <source>
        <dbReference type="PROSITE-ProRule" id="PRU00169"/>
    </source>
</evidence>
<reference evidence="5" key="1">
    <citation type="submission" date="2016-12" db="EMBL/GenBank/DDBJ databases">
        <authorList>
            <person name="Varghese N."/>
            <person name="Submissions S."/>
        </authorList>
    </citation>
    <scope>NUCLEOTIDE SEQUENCE [LARGE SCALE GENOMIC DNA]</scope>
    <source>
        <strain evidence="5">DSM 13020</strain>
    </source>
</reference>
<evidence type="ECO:0000259" key="3">
    <source>
        <dbReference type="PROSITE" id="PS50110"/>
    </source>
</evidence>
<dbReference type="SUPFAM" id="SSF52172">
    <property type="entry name" value="CheY-like"/>
    <property type="match status" value="1"/>
</dbReference>
<evidence type="ECO:0000313" key="4">
    <source>
        <dbReference type="EMBL" id="SHN68769.1"/>
    </source>
</evidence>
<dbReference type="Proteomes" id="UP000184207">
    <property type="component" value="Unassembled WGS sequence"/>
</dbReference>
<organism evidence="4 5">
    <name type="scientific">Fervidobacterium gondwanense DSM 13020</name>
    <dbReference type="NCBI Taxonomy" id="1121883"/>
    <lineage>
        <taxon>Bacteria</taxon>
        <taxon>Thermotogati</taxon>
        <taxon>Thermotogota</taxon>
        <taxon>Thermotogae</taxon>
        <taxon>Thermotogales</taxon>
        <taxon>Fervidobacteriaceae</taxon>
        <taxon>Fervidobacterium</taxon>
    </lineage>
</organism>
<feature type="domain" description="Response regulatory" evidence="3">
    <location>
        <begin position="5"/>
        <end position="128"/>
    </location>
</feature>
<dbReference type="AlphaFoldDB" id="A0A1M7TDD6"/>
<dbReference type="RefSeq" id="WP_084634439.1">
    <property type="nucleotide sequence ID" value="NZ_FRDJ01000014.1"/>
</dbReference>
<name>A0A1M7TDD6_FERGO</name>
<dbReference type="PROSITE" id="PS50035">
    <property type="entry name" value="PLD"/>
    <property type="match status" value="1"/>
</dbReference>